<sequence>MHLLVLGATGPSGIAFVTEALQAGHELTIYARNPSKLPQDVSSNSNVKIIKGTFDDMDSTREAIRTGATVLVSFAGPGVPNKGTPVTEFYEKLFPMILPDPETKIKRTLCCTTPSYKIPDDKPSWKWWFCVLAIWLIGGSAYDEVNGIGRVVSALPLSEIEWTLFRVPALTNSEAKPVRAGNVGEGKDGIILSRKSIAVWVLQELQEKKWVGKAPALCNPGWI</sequence>
<dbReference type="Gene3D" id="3.40.50.720">
    <property type="entry name" value="NAD(P)-binding Rossmann-like Domain"/>
    <property type="match status" value="1"/>
</dbReference>
<keyword evidence="4" id="KW-1185">Reference proteome</keyword>
<dbReference type="GeneID" id="54559309"/>
<feature type="domain" description="NAD(P)-binding" evidence="2">
    <location>
        <begin position="7"/>
        <end position="207"/>
    </location>
</feature>
<dbReference type="InterPro" id="IPR036291">
    <property type="entry name" value="NAD(P)-bd_dom_sf"/>
</dbReference>
<dbReference type="OrthoDB" id="10254221at2759"/>
<proteinExistence type="inferred from homology"/>
<protein>
    <recommendedName>
        <fullName evidence="2">NAD(P)-binding domain-containing protein</fullName>
    </recommendedName>
</protein>
<dbReference type="Pfam" id="PF13460">
    <property type="entry name" value="NAD_binding_10"/>
    <property type="match status" value="1"/>
</dbReference>
<comment type="similarity">
    <text evidence="1">Belongs to the avfA family.</text>
</comment>
<dbReference type="PANTHER" id="PTHR43355">
    <property type="entry name" value="FLAVIN REDUCTASE (NADPH)"/>
    <property type="match status" value="1"/>
</dbReference>
<dbReference type="GO" id="GO:0042602">
    <property type="term" value="F:riboflavin reductase (NADPH) activity"/>
    <property type="evidence" value="ECO:0007669"/>
    <property type="project" value="TreeGrafter"/>
</dbReference>
<dbReference type="InterPro" id="IPR016040">
    <property type="entry name" value="NAD(P)-bd_dom"/>
</dbReference>
<dbReference type="GO" id="GO:0004074">
    <property type="term" value="F:biliverdin reductase [NAD(P)H] activity"/>
    <property type="evidence" value="ECO:0007669"/>
    <property type="project" value="TreeGrafter"/>
</dbReference>
<dbReference type="InterPro" id="IPR051606">
    <property type="entry name" value="Polyketide_Oxido-like"/>
</dbReference>
<organism evidence="3 4">
    <name type="scientific">Zasmidium cellare ATCC 36951</name>
    <dbReference type="NCBI Taxonomy" id="1080233"/>
    <lineage>
        <taxon>Eukaryota</taxon>
        <taxon>Fungi</taxon>
        <taxon>Dikarya</taxon>
        <taxon>Ascomycota</taxon>
        <taxon>Pezizomycotina</taxon>
        <taxon>Dothideomycetes</taxon>
        <taxon>Dothideomycetidae</taxon>
        <taxon>Mycosphaerellales</taxon>
        <taxon>Mycosphaerellaceae</taxon>
        <taxon>Zasmidium</taxon>
    </lineage>
</organism>
<dbReference type="AlphaFoldDB" id="A0A6A6CK85"/>
<gene>
    <name evidence="3" type="ORF">M409DRAFT_21803</name>
</gene>
<dbReference type="RefSeq" id="XP_033668536.1">
    <property type="nucleotide sequence ID" value="XM_033806037.1"/>
</dbReference>
<accession>A0A6A6CK85</accession>
<reference evidence="3" key="1">
    <citation type="journal article" date="2020" name="Stud. Mycol.">
        <title>101 Dothideomycetes genomes: a test case for predicting lifestyles and emergence of pathogens.</title>
        <authorList>
            <person name="Haridas S."/>
            <person name="Albert R."/>
            <person name="Binder M."/>
            <person name="Bloem J."/>
            <person name="Labutti K."/>
            <person name="Salamov A."/>
            <person name="Andreopoulos B."/>
            <person name="Baker S."/>
            <person name="Barry K."/>
            <person name="Bills G."/>
            <person name="Bluhm B."/>
            <person name="Cannon C."/>
            <person name="Castanera R."/>
            <person name="Culley D."/>
            <person name="Daum C."/>
            <person name="Ezra D."/>
            <person name="Gonzalez J."/>
            <person name="Henrissat B."/>
            <person name="Kuo A."/>
            <person name="Liang C."/>
            <person name="Lipzen A."/>
            <person name="Lutzoni F."/>
            <person name="Magnuson J."/>
            <person name="Mondo S."/>
            <person name="Nolan M."/>
            <person name="Ohm R."/>
            <person name="Pangilinan J."/>
            <person name="Park H.-J."/>
            <person name="Ramirez L."/>
            <person name="Alfaro M."/>
            <person name="Sun H."/>
            <person name="Tritt A."/>
            <person name="Yoshinaga Y."/>
            <person name="Zwiers L.-H."/>
            <person name="Turgeon B."/>
            <person name="Goodwin S."/>
            <person name="Spatafora J."/>
            <person name="Crous P."/>
            <person name="Grigoriev I."/>
        </authorList>
    </citation>
    <scope>NUCLEOTIDE SEQUENCE</scope>
    <source>
        <strain evidence="3">ATCC 36951</strain>
    </source>
</reference>
<evidence type="ECO:0000313" key="3">
    <source>
        <dbReference type="EMBL" id="KAF2167647.1"/>
    </source>
</evidence>
<dbReference type="PANTHER" id="PTHR43355:SF2">
    <property type="entry name" value="FLAVIN REDUCTASE (NADPH)"/>
    <property type="match status" value="1"/>
</dbReference>
<name>A0A6A6CK85_ZASCE</name>
<dbReference type="EMBL" id="ML993592">
    <property type="protein sequence ID" value="KAF2167647.1"/>
    <property type="molecule type" value="Genomic_DNA"/>
</dbReference>
<dbReference type="SUPFAM" id="SSF51735">
    <property type="entry name" value="NAD(P)-binding Rossmann-fold domains"/>
    <property type="match status" value="1"/>
</dbReference>
<dbReference type="Proteomes" id="UP000799537">
    <property type="component" value="Unassembled WGS sequence"/>
</dbReference>
<evidence type="ECO:0000313" key="4">
    <source>
        <dbReference type="Proteomes" id="UP000799537"/>
    </source>
</evidence>
<evidence type="ECO:0000256" key="1">
    <source>
        <dbReference type="ARBA" id="ARBA00038376"/>
    </source>
</evidence>
<evidence type="ECO:0000259" key="2">
    <source>
        <dbReference type="Pfam" id="PF13460"/>
    </source>
</evidence>